<dbReference type="EMBL" id="AP022870">
    <property type="protein sequence ID" value="BCB80839.1"/>
    <property type="molecule type" value="Genomic_DNA"/>
</dbReference>
<evidence type="ECO:0000313" key="3">
    <source>
        <dbReference type="Proteomes" id="UP000502508"/>
    </source>
</evidence>
<dbReference type="AlphaFoldDB" id="A0A6F8Y483"/>
<reference evidence="2 3" key="1">
    <citation type="submission" date="2020-03" db="EMBL/GenBank/DDBJ databases">
        <title>Whole genome shotgun sequence of Phytohabitans flavus NBRC 107702.</title>
        <authorList>
            <person name="Komaki H."/>
            <person name="Tamura T."/>
        </authorList>
    </citation>
    <scope>NUCLEOTIDE SEQUENCE [LARGE SCALE GENOMIC DNA]</scope>
    <source>
        <strain evidence="2 3">NBRC 107702</strain>
    </source>
</reference>
<evidence type="ECO:0008006" key="4">
    <source>
        <dbReference type="Google" id="ProtNLM"/>
    </source>
</evidence>
<proteinExistence type="predicted"/>
<sequence length="342" mass="36536">MRIHWKAPLVPGPASWIIDGLRRAQTTTGGTGRKATYNTGMRPSARHPRTPSGPRLAPPRSRRQALGPLLAGVLLVGTPASAAADNWVNVGSDRADPLTESQGLTSVEVPAGQPNRYTGIGTIPSSVSRRGWNHVGDPDALNGYYIEPYQRDSGGAKMFRVQAPGGAWSEYVHTLDSGEALNNSFVAISPDGQWMVSGEWGTMSRLLVFPAPGLNPATSPSANLPYAFAIRLDRPVRDVQGCDFTGATRLLCSSDDPAGTLFGITKPLLQVDLAAALSGVDVTGTVTALRQLPLQSGCGGTFEVQGIDYDRRDGTLRVIVMSPSICILFDSKTWRFRIGQQL</sequence>
<reference evidence="2 3" key="2">
    <citation type="submission" date="2020-03" db="EMBL/GenBank/DDBJ databases">
        <authorList>
            <person name="Ichikawa N."/>
            <person name="Kimura A."/>
            <person name="Kitahashi Y."/>
            <person name="Uohara A."/>
        </authorList>
    </citation>
    <scope>NUCLEOTIDE SEQUENCE [LARGE SCALE GENOMIC DNA]</scope>
    <source>
        <strain evidence="2 3">NBRC 107702</strain>
    </source>
</reference>
<feature type="region of interest" description="Disordered" evidence="1">
    <location>
        <begin position="24"/>
        <end position="61"/>
    </location>
</feature>
<evidence type="ECO:0000313" key="2">
    <source>
        <dbReference type="EMBL" id="BCB80839.1"/>
    </source>
</evidence>
<organism evidence="2 3">
    <name type="scientific">Phytohabitans flavus</name>
    <dbReference type="NCBI Taxonomy" id="1076124"/>
    <lineage>
        <taxon>Bacteria</taxon>
        <taxon>Bacillati</taxon>
        <taxon>Actinomycetota</taxon>
        <taxon>Actinomycetes</taxon>
        <taxon>Micromonosporales</taxon>
        <taxon>Micromonosporaceae</taxon>
    </lineage>
</organism>
<keyword evidence="3" id="KW-1185">Reference proteome</keyword>
<dbReference type="RefSeq" id="WP_197938803.1">
    <property type="nucleotide sequence ID" value="NZ_AP022870.1"/>
</dbReference>
<protein>
    <recommendedName>
        <fullName evidence="4">Secreted protein</fullName>
    </recommendedName>
</protein>
<accession>A0A6F8Y483</accession>
<name>A0A6F8Y483_9ACTN</name>
<dbReference type="Proteomes" id="UP000502508">
    <property type="component" value="Chromosome"/>
</dbReference>
<dbReference type="KEGG" id="pfla:Pflav_072490"/>
<gene>
    <name evidence="2" type="ORF">Pflav_072490</name>
</gene>
<evidence type="ECO:0000256" key="1">
    <source>
        <dbReference type="SAM" id="MobiDB-lite"/>
    </source>
</evidence>